<protein>
    <submittedName>
        <fullName evidence="6">ABC transporter, ATP-binding protein</fullName>
    </submittedName>
</protein>
<dbReference type="SUPFAM" id="SSF52540">
    <property type="entry name" value="P-loop containing nucleoside triphosphate hydrolases"/>
    <property type="match status" value="1"/>
</dbReference>
<dbReference type="Proteomes" id="UP000078390">
    <property type="component" value="Unassembled WGS sequence"/>
</dbReference>
<comment type="similarity">
    <text evidence="1">Belongs to the ABC transporter superfamily.</text>
</comment>
<dbReference type="EMBL" id="LWLG01000014">
    <property type="protein sequence ID" value="OAQ20190.1"/>
    <property type="molecule type" value="Genomic_DNA"/>
</dbReference>
<dbReference type="CDD" id="cd03230">
    <property type="entry name" value="ABC_DR_subfamily_A"/>
    <property type="match status" value="1"/>
</dbReference>
<gene>
    <name evidence="6" type="ORF">TDIS_1692</name>
</gene>
<dbReference type="PANTHER" id="PTHR43335:SF4">
    <property type="entry name" value="ABC TRANSPORTER, ATP-BINDING PROTEIN"/>
    <property type="match status" value="1"/>
</dbReference>
<dbReference type="GO" id="GO:0016887">
    <property type="term" value="F:ATP hydrolysis activity"/>
    <property type="evidence" value="ECO:0007669"/>
    <property type="project" value="InterPro"/>
</dbReference>
<dbReference type="InterPro" id="IPR003593">
    <property type="entry name" value="AAA+_ATPase"/>
</dbReference>
<dbReference type="SMART" id="SM00382">
    <property type="entry name" value="AAA"/>
    <property type="match status" value="1"/>
</dbReference>
<keyword evidence="7" id="KW-1185">Reference proteome</keyword>
<evidence type="ECO:0000256" key="1">
    <source>
        <dbReference type="ARBA" id="ARBA00005417"/>
    </source>
</evidence>
<evidence type="ECO:0000313" key="7">
    <source>
        <dbReference type="Proteomes" id="UP000078390"/>
    </source>
</evidence>
<dbReference type="InterPro" id="IPR027417">
    <property type="entry name" value="P-loop_NTPase"/>
</dbReference>
<evidence type="ECO:0000256" key="2">
    <source>
        <dbReference type="ARBA" id="ARBA00022448"/>
    </source>
</evidence>
<evidence type="ECO:0000256" key="3">
    <source>
        <dbReference type="ARBA" id="ARBA00022741"/>
    </source>
</evidence>
<dbReference type="OrthoDB" id="9785229at2"/>
<name>A0A179D2A7_9BACT</name>
<reference evidence="6 7" key="1">
    <citation type="submission" date="2016-04" db="EMBL/GenBank/DDBJ databases">
        <title>Genome analysis of Thermosulfurimonas dismutans, the first thermophilic sulfur-disproportionating bacterium of the phylum Thermodesulfobacteria.</title>
        <authorList>
            <person name="Mardanov A.V."/>
            <person name="Beletsky A.V."/>
            <person name="Kadnikov V.V."/>
            <person name="Slobodkin A.I."/>
            <person name="Ravin N.V."/>
        </authorList>
    </citation>
    <scope>NUCLEOTIDE SEQUENCE [LARGE SCALE GENOMIC DNA]</scope>
    <source>
        <strain evidence="6 7">S95</strain>
    </source>
</reference>
<dbReference type="AlphaFoldDB" id="A0A179D2A7"/>
<sequence length="300" mass="33180">MVEAQGLTMHYGPVVAVSDLSFKVDKGEILGLLGPNGAGKTTILKILSTQIVPTAGTARINGLDVLEQPERVRSQFGYLPENPPLYNDMEVEEYLSFVAAARGLSGTKKASRLDWVISACGLSSVLRKPIGTLSKGFRQRVGLAQALIHDPPVLILDEPTTGLDPLQIAEMRKLIRELARDKAVIFSTHILQEVEALADRVLILNQGRMVACGTQKEIYRLVFPKPVYRVVFEESPSFELTRLSGIEEVVPLSDTEYRVIFEGEPSALLCTLCDRGARVRECFREALSLEEIFLRLVEES</sequence>
<comment type="caution">
    <text evidence="6">The sequence shown here is derived from an EMBL/GenBank/DDBJ whole genome shotgun (WGS) entry which is preliminary data.</text>
</comment>
<feature type="domain" description="ABC transporter" evidence="5">
    <location>
        <begin position="2"/>
        <end position="231"/>
    </location>
</feature>
<keyword evidence="2" id="KW-0813">Transport</keyword>
<organism evidence="6 7">
    <name type="scientific">Thermosulfurimonas dismutans</name>
    <dbReference type="NCBI Taxonomy" id="999894"/>
    <lineage>
        <taxon>Bacteria</taxon>
        <taxon>Pseudomonadati</taxon>
        <taxon>Thermodesulfobacteriota</taxon>
        <taxon>Thermodesulfobacteria</taxon>
        <taxon>Thermodesulfobacteriales</taxon>
        <taxon>Thermodesulfobacteriaceae</taxon>
        <taxon>Thermosulfurimonas</taxon>
    </lineage>
</organism>
<dbReference type="Pfam" id="PF00005">
    <property type="entry name" value="ABC_tran"/>
    <property type="match status" value="1"/>
</dbReference>
<dbReference type="PROSITE" id="PS50893">
    <property type="entry name" value="ABC_TRANSPORTER_2"/>
    <property type="match status" value="1"/>
</dbReference>
<dbReference type="InterPro" id="IPR003439">
    <property type="entry name" value="ABC_transporter-like_ATP-bd"/>
</dbReference>
<keyword evidence="3" id="KW-0547">Nucleotide-binding</keyword>
<dbReference type="GO" id="GO:0005524">
    <property type="term" value="F:ATP binding"/>
    <property type="evidence" value="ECO:0007669"/>
    <property type="project" value="UniProtKB-KW"/>
</dbReference>
<accession>A0A179D2A7</accession>
<proteinExistence type="inferred from homology"/>
<evidence type="ECO:0000256" key="4">
    <source>
        <dbReference type="ARBA" id="ARBA00022840"/>
    </source>
</evidence>
<evidence type="ECO:0000259" key="5">
    <source>
        <dbReference type="PROSITE" id="PS50893"/>
    </source>
</evidence>
<keyword evidence="4 6" id="KW-0067">ATP-binding</keyword>
<dbReference type="STRING" id="999894.TDIS_1692"/>
<dbReference type="Gene3D" id="3.40.50.300">
    <property type="entry name" value="P-loop containing nucleotide triphosphate hydrolases"/>
    <property type="match status" value="1"/>
</dbReference>
<evidence type="ECO:0000313" key="6">
    <source>
        <dbReference type="EMBL" id="OAQ20190.1"/>
    </source>
</evidence>
<dbReference type="RefSeq" id="WP_068671276.1">
    <property type="nucleotide sequence ID" value="NZ_LWLG01000014.1"/>
</dbReference>
<dbReference type="PANTHER" id="PTHR43335">
    <property type="entry name" value="ABC TRANSPORTER, ATP-BINDING PROTEIN"/>
    <property type="match status" value="1"/>
</dbReference>